<keyword evidence="4" id="KW-1185">Reference proteome</keyword>
<protein>
    <submittedName>
        <fullName evidence="5">Uncharacterized protein LOC117651225</fullName>
    </submittedName>
</protein>
<dbReference type="InterPro" id="IPR007527">
    <property type="entry name" value="Znf_SWIM"/>
</dbReference>
<feature type="compositionally biased region" description="Polar residues" evidence="2">
    <location>
        <begin position="309"/>
        <end position="321"/>
    </location>
</feature>
<keyword evidence="1" id="KW-0863">Zinc-finger</keyword>
<dbReference type="SUPFAM" id="SSF52980">
    <property type="entry name" value="Restriction endonuclease-like"/>
    <property type="match status" value="1"/>
</dbReference>
<dbReference type="Gene3D" id="3.90.320.10">
    <property type="match status" value="1"/>
</dbReference>
<dbReference type="PANTHER" id="PTHR46609:SF8">
    <property type="entry name" value="YQAJ VIRAL RECOMBINASE DOMAIN-CONTAINING PROTEIN"/>
    <property type="match status" value="1"/>
</dbReference>
<dbReference type="InterPro" id="IPR051703">
    <property type="entry name" value="NF-kappa-B_Signaling_Reg"/>
</dbReference>
<dbReference type="GO" id="GO:0006281">
    <property type="term" value="P:DNA repair"/>
    <property type="evidence" value="ECO:0007669"/>
    <property type="project" value="UniProtKB-ARBA"/>
</dbReference>
<dbReference type="GO" id="GO:0008270">
    <property type="term" value="F:zinc ion binding"/>
    <property type="evidence" value="ECO:0007669"/>
    <property type="project" value="UniProtKB-KW"/>
</dbReference>
<dbReference type="InterPro" id="IPR011604">
    <property type="entry name" value="PDDEXK-like_dom_sf"/>
</dbReference>
<dbReference type="OrthoDB" id="6771988at2759"/>
<organism evidence="5">
    <name type="scientific">Thrips palmi</name>
    <name type="common">Melon thrips</name>
    <dbReference type="NCBI Taxonomy" id="161013"/>
    <lineage>
        <taxon>Eukaryota</taxon>
        <taxon>Metazoa</taxon>
        <taxon>Ecdysozoa</taxon>
        <taxon>Arthropoda</taxon>
        <taxon>Hexapoda</taxon>
        <taxon>Insecta</taxon>
        <taxon>Pterygota</taxon>
        <taxon>Neoptera</taxon>
        <taxon>Paraneoptera</taxon>
        <taxon>Thysanoptera</taxon>
        <taxon>Terebrantia</taxon>
        <taxon>Thripoidea</taxon>
        <taxon>Thripidae</taxon>
        <taxon>Thrips</taxon>
    </lineage>
</organism>
<evidence type="ECO:0000313" key="4">
    <source>
        <dbReference type="Proteomes" id="UP000515158"/>
    </source>
</evidence>
<reference evidence="5" key="1">
    <citation type="submission" date="2025-08" db="UniProtKB">
        <authorList>
            <consortium name="RefSeq"/>
        </authorList>
    </citation>
    <scope>IDENTIFICATION</scope>
    <source>
        <tissue evidence="5">Total insect</tissue>
    </source>
</reference>
<name>A0A6P8ZZQ6_THRPL</name>
<accession>A0A6P8ZZQ6</accession>
<dbReference type="PANTHER" id="PTHR46609">
    <property type="entry name" value="EXONUCLEASE, PHAGE-TYPE/RECB, C-TERMINAL DOMAIN-CONTAINING PROTEIN"/>
    <property type="match status" value="1"/>
</dbReference>
<evidence type="ECO:0000313" key="5">
    <source>
        <dbReference type="RefSeq" id="XP_034250932.1"/>
    </source>
</evidence>
<dbReference type="KEGG" id="tpal:117651225"/>
<dbReference type="RefSeq" id="XP_034250932.1">
    <property type="nucleotide sequence ID" value="XM_034395041.1"/>
</dbReference>
<sequence>MDSDAHCVLDLQDVLPLVGTHTRPLVEGSAVLKTGILSVGKVDSGDDFLEVFALVVQCSHTDELPHGVNVRITVKENGEKKVKPDCTCIAGKSGSCKHCIAVALRLTRLRVSDLESTSCTDMKQKWGKPQMKALTRSQFAGVPLAKQCHFQPRGAEPAVVLTKEQRDGLLQEFLNISDPDSELPLFMSLRRFEEKNNDTLPVHKSISRALQTVATASTALPKPKPQTIHQLKALREAQEQEAQRNKEELCEVQRMISSAIDTGLNVSQLNDLPQNETAVLVRKEIAEITALLQNILPAVDSGTLEGDGNDSNLGAPQAQSTPKEHSPLSASTTAETTPKRVPLKDKTNTIIKRNLSKTNTVINRNLSKKPADENTLGGADGKKMARKLRLEALKTQHKKNCMTRGDRIPSFNTAPKEWISSKLSKDILRKLDLCPPIFSNVEDSIVYKNRISISEEEAVSLCIETVAQSDCPQWQLRRQMVFTGSNAYELYRRKLDLGENAEWEKFLRGRIRQRQSGKESKGNMWTMERGLGDEPFAKEKYELVTGKKVHNLGACIHPQIPHLLSSPDGVVIEDDIYVEVKSPELGIEATAGDIVFQLPYIANDKGIAKLREKDIYYGQVQMAMAVLSLKQTHLVIYASFDHSIYIVPVNFNADFVKKYFTRLSDIYFRHNFKLLRELAIV</sequence>
<evidence type="ECO:0000256" key="2">
    <source>
        <dbReference type="SAM" id="MobiDB-lite"/>
    </source>
</evidence>
<dbReference type="InParanoid" id="A0A6P8ZZQ6"/>
<dbReference type="Proteomes" id="UP000515158">
    <property type="component" value="Unplaced"/>
</dbReference>
<dbReference type="CDD" id="cd22343">
    <property type="entry name" value="PDDEXK_lambda_exonuclease-like"/>
    <property type="match status" value="1"/>
</dbReference>
<feature type="region of interest" description="Disordered" evidence="2">
    <location>
        <begin position="303"/>
        <end position="343"/>
    </location>
</feature>
<dbReference type="AlphaFoldDB" id="A0A6P8ZZQ6"/>
<dbReference type="GeneID" id="117651225"/>
<evidence type="ECO:0000259" key="3">
    <source>
        <dbReference type="PROSITE" id="PS50966"/>
    </source>
</evidence>
<dbReference type="Pfam" id="PF09588">
    <property type="entry name" value="YqaJ"/>
    <property type="match status" value="1"/>
</dbReference>
<dbReference type="InterPro" id="IPR011335">
    <property type="entry name" value="Restrct_endonuc-II-like"/>
</dbReference>
<keyword evidence="1" id="KW-0862">Zinc</keyword>
<keyword evidence="1" id="KW-0479">Metal-binding</keyword>
<gene>
    <name evidence="5" type="primary">LOC117651225</name>
</gene>
<proteinExistence type="predicted"/>
<dbReference type="InterPro" id="IPR019080">
    <property type="entry name" value="YqaJ_viral_recombinase"/>
</dbReference>
<feature type="domain" description="SWIM-type" evidence="3">
    <location>
        <begin position="70"/>
        <end position="107"/>
    </location>
</feature>
<evidence type="ECO:0000256" key="1">
    <source>
        <dbReference type="PROSITE-ProRule" id="PRU00325"/>
    </source>
</evidence>
<dbReference type="PROSITE" id="PS50966">
    <property type="entry name" value="ZF_SWIM"/>
    <property type="match status" value="1"/>
</dbReference>